<evidence type="ECO:0000313" key="7">
    <source>
        <dbReference type="Proteomes" id="UP000062973"/>
    </source>
</evidence>
<accession>A0A076N0W9</accession>
<dbReference type="PROSITE" id="PS01322">
    <property type="entry name" value="PHOSPHOTRIESTERASE_1"/>
    <property type="match status" value="1"/>
</dbReference>
<keyword evidence="7" id="KW-1185">Reference proteome</keyword>
<evidence type="ECO:0000256" key="3">
    <source>
        <dbReference type="PIRSR" id="PIRSR601559-52"/>
    </source>
</evidence>
<proteinExistence type="inferred from homology"/>
<dbReference type="Gene3D" id="3.20.20.140">
    <property type="entry name" value="Metal-dependent hydrolases"/>
    <property type="match status" value="1"/>
</dbReference>
<feature type="binding site" evidence="3">
    <location>
        <position position="234"/>
    </location>
    <ligand>
        <name>a divalent metal cation</name>
        <dbReference type="ChEBI" id="CHEBI:60240"/>
        <label>2</label>
    </ligand>
</feature>
<dbReference type="GO" id="GO:0016788">
    <property type="term" value="F:hydrolase activity, acting on ester bonds"/>
    <property type="evidence" value="ECO:0007669"/>
    <property type="project" value="InterPro"/>
</dbReference>
<feature type="binding site" evidence="3">
    <location>
        <position position="204"/>
    </location>
    <ligand>
        <name>a divalent metal cation</name>
        <dbReference type="ChEBI" id="CHEBI:60240"/>
        <label>2</label>
    </ligand>
</feature>
<gene>
    <name evidence="6" type="ORF">AMETH_4649</name>
</gene>
<comment type="caution">
    <text evidence="4">Lacks conserved residue(s) required for the propagation of feature annotation.</text>
</comment>
<dbReference type="InterPro" id="IPR032466">
    <property type="entry name" value="Metal_Hydrolase"/>
</dbReference>
<dbReference type="OrthoDB" id="9795018at2"/>
<dbReference type="HOGENOM" id="CLU_054760_0_0_11"/>
<dbReference type="PANTHER" id="PTHR10819:SF3">
    <property type="entry name" value="PHOSPHOTRIESTERASE-RELATED PROTEIN"/>
    <property type="match status" value="1"/>
</dbReference>
<evidence type="ECO:0000313" key="6">
    <source>
        <dbReference type="EMBL" id="AIJ24741.1"/>
    </source>
</evidence>
<evidence type="ECO:0000256" key="2">
    <source>
        <dbReference type="ARBA" id="ARBA00022801"/>
    </source>
</evidence>
<keyword evidence="2" id="KW-0378">Hydrolase</keyword>
<feature type="compositionally biased region" description="Basic and acidic residues" evidence="5">
    <location>
        <begin position="358"/>
        <end position="378"/>
    </location>
</feature>
<dbReference type="InterPro" id="IPR017947">
    <property type="entry name" value="AryldialkylPase_Zn-BS"/>
</dbReference>
<dbReference type="KEGG" id="amq:AMETH_4649"/>
<reference evidence="6 7" key="1">
    <citation type="submission" date="2014-07" db="EMBL/GenBank/DDBJ databases">
        <title>Whole Genome Sequence of the Amycolatopsis methanolica 239.</title>
        <authorList>
            <person name="Tang B."/>
        </authorList>
    </citation>
    <scope>NUCLEOTIDE SEQUENCE [LARGE SCALE GENOMIC DNA]</scope>
    <source>
        <strain evidence="6 7">239</strain>
    </source>
</reference>
<dbReference type="AlphaFoldDB" id="A0A076N0W9"/>
<name>A0A076N0W9_AMYME</name>
<keyword evidence="1 3" id="KW-0479">Metal-binding</keyword>
<dbReference type="STRING" id="1068978.AMETH_4649"/>
<feature type="binding site" evidence="3">
    <location>
        <position position="299"/>
    </location>
    <ligand>
        <name>a divalent metal cation</name>
        <dbReference type="ChEBI" id="CHEBI:60240"/>
        <label>1</label>
    </ligand>
</feature>
<dbReference type="InterPro" id="IPR001559">
    <property type="entry name" value="Phosphotriesterase"/>
</dbReference>
<dbReference type="Proteomes" id="UP000062973">
    <property type="component" value="Chromosome"/>
</dbReference>
<dbReference type="PATRIC" id="fig|1068978.7.peg.4995"/>
<sequence length="378" mass="41111">MDEASASEVQVNTVMGPVPADELGTTLTHEHLICDWTKPLCEPQGAVDRSAFVRRVDPSICWLLTEDPSCCLDNARLEDTAAVVDELQWFIDAGGQTVVDCTNGDIGRNPRALREISERTGLNIVMGSGWYVHPYHDSGTALATADELYAQILAEFADGVGDTGVKPGVIGEIGVSPEFTVAERVRLRAAARAQLALGVPLLIHLPGWQRRAFEVLDIVLSEEGVAPEAVVLCHMDPSGEDVVYQREVADRGVWLEFDMIGMSNYFPGEGQSPSPDQTATAIARLVEAGHASRLLLSHDLSLKNMWTRNGGNGVGYVPRLFLPRLERHGVPASVTADLLTTNPRRLFIGAARASAPGESRRGCHGWELRRPRSDEEFA</sequence>
<evidence type="ECO:0000256" key="1">
    <source>
        <dbReference type="ARBA" id="ARBA00022723"/>
    </source>
</evidence>
<feature type="binding site" evidence="3">
    <location>
        <position position="172"/>
    </location>
    <ligand>
        <name>a divalent metal cation</name>
        <dbReference type="ChEBI" id="CHEBI:60240"/>
        <label>1</label>
    </ligand>
</feature>
<feature type="region of interest" description="Disordered" evidence="5">
    <location>
        <begin position="356"/>
        <end position="378"/>
    </location>
</feature>
<dbReference type="PROSITE" id="PS51347">
    <property type="entry name" value="PHOSPHOTRIESTERASE_2"/>
    <property type="match status" value="1"/>
</dbReference>
<comment type="similarity">
    <text evidence="4">Belongs to the metallo-dependent hydrolases superfamily. Phosphotriesterase family.</text>
</comment>
<dbReference type="Pfam" id="PF02126">
    <property type="entry name" value="PTE"/>
    <property type="match status" value="1"/>
</dbReference>
<dbReference type="SUPFAM" id="SSF51556">
    <property type="entry name" value="Metallo-dependent hydrolases"/>
    <property type="match status" value="1"/>
</dbReference>
<organism evidence="6 7">
    <name type="scientific">Amycolatopsis methanolica 239</name>
    <dbReference type="NCBI Taxonomy" id="1068978"/>
    <lineage>
        <taxon>Bacteria</taxon>
        <taxon>Bacillati</taxon>
        <taxon>Actinomycetota</taxon>
        <taxon>Actinomycetes</taxon>
        <taxon>Pseudonocardiales</taxon>
        <taxon>Pseudonocardiaceae</taxon>
        <taxon>Amycolatopsis</taxon>
        <taxon>Amycolatopsis methanolica group</taxon>
    </lineage>
</organism>
<feature type="binding site" evidence="3">
    <location>
        <position position="31"/>
    </location>
    <ligand>
        <name>a divalent metal cation</name>
        <dbReference type="ChEBI" id="CHEBI:60240"/>
        <label>1</label>
    </ligand>
</feature>
<feature type="binding site" evidence="3">
    <location>
        <position position="172"/>
    </location>
    <ligand>
        <name>a divalent metal cation</name>
        <dbReference type="ChEBI" id="CHEBI:60240"/>
        <label>2</label>
    </ligand>
</feature>
<dbReference type="PANTHER" id="PTHR10819">
    <property type="entry name" value="PHOSPHOTRIESTERASE-RELATED"/>
    <property type="match status" value="1"/>
</dbReference>
<evidence type="ECO:0000256" key="5">
    <source>
        <dbReference type="SAM" id="MobiDB-lite"/>
    </source>
</evidence>
<dbReference type="eggNOG" id="COG1735">
    <property type="taxonomic scope" value="Bacteria"/>
</dbReference>
<dbReference type="GO" id="GO:0008270">
    <property type="term" value="F:zinc ion binding"/>
    <property type="evidence" value="ECO:0007669"/>
    <property type="project" value="InterPro"/>
</dbReference>
<feature type="binding site" evidence="3">
    <location>
        <position position="29"/>
    </location>
    <ligand>
        <name>a divalent metal cation</name>
        <dbReference type="ChEBI" id="CHEBI:60240"/>
        <label>1</label>
    </ligand>
</feature>
<dbReference type="EMBL" id="CP009110">
    <property type="protein sequence ID" value="AIJ24741.1"/>
    <property type="molecule type" value="Genomic_DNA"/>
</dbReference>
<evidence type="ECO:0000256" key="4">
    <source>
        <dbReference type="PROSITE-ProRule" id="PRU00679"/>
    </source>
</evidence>
<protein>
    <submittedName>
        <fullName evidence="6">Aryldialkylphosphatase</fullName>
    </submittedName>
</protein>
<comment type="cofactor">
    <cofactor evidence="3">
        <name>a divalent metal cation</name>
        <dbReference type="ChEBI" id="CHEBI:60240"/>
    </cofactor>
    <text evidence="3">Binds 2 divalent metal cations per subunit.</text>
</comment>